<dbReference type="GO" id="GO:0005525">
    <property type="term" value="F:GTP binding"/>
    <property type="evidence" value="ECO:0007669"/>
    <property type="project" value="UniProtKB-KW"/>
</dbReference>
<comment type="caution">
    <text evidence="3">The sequence shown here is derived from an EMBL/GenBank/DDBJ whole genome shotgun (WGS) entry which is preliminary data.</text>
</comment>
<sequence>MEKHLLHFKAQINYFSTERGGLITPVSTGYRSEIKFPFELNSYIAIQNFADTDLIFPGDLASVNITLMNAEPFLEKLYKGMDFQLSDNSGIIADGIVTEVYKG</sequence>
<dbReference type="Proteomes" id="UP000028713">
    <property type="component" value="Unassembled WGS sequence"/>
</dbReference>
<keyword evidence="1" id="KW-0547">Nucleotide-binding</keyword>
<keyword evidence="2" id="KW-0342">GTP-binding</keyword>
<dbReference type="OrthoDB" id="292264at2"/>
<keyword evidence="4" id="KW-1185">Reference proteome</keyword>
<evidence type="ECO:0000313" key="3">
    <source>
        <dbReference type="EMBL" id="KFF00524.1"/>
    </source>
</evidence>
<evidence type="ECO:0000256" key="1">
    <source>
        <dbReference type="ARBA" id="ARBA00022741"/>
    </source>
</evidence>
<dbReference type="AlphaFoldDB" id="A0A085Z7W0"/>
<dbReference type="InterPro" id="IPR009001">
    <property type="entry name" value="Transl_elong_EF1A/Init_IF2_C"/>
</dbReference>
<organism evidence="3 4">
    <name type="scientific">Chryseobacterium formosense</name>
    <dbReference type="NCBI Taxonomy" id="236814"/>
    <lineage>
        <taxon>Bacteria</taxon>
        <taxon>Pseudomonadati</taxon>
        <taxon>Bacteroidota</taxon>
        <taxon>Flavobacteriia</taxon>
        <taxon>Flavobacteriales</taxon>
        <taxon>Weeksellaceae</taxon>
        <taxon>Chryseobacterium group</taxon>
        <taxon>Chryseobacterium</taxon>
    </lineage>
</organism>
<name>A0A085Z7W0_9FLAO</name>
<evidence type="ECO:0008006" key="5">
    <source>
        <dbReference type="Google" id="ProtNLM"/>
    </source>
</evidence>
<dbReference type="RefSeq" id="WP_034674835.1">
    <property type="nucleotide sequence ID" value="NZ_FPAP01000001.1"/>
</dbReference>
<dbReference type="EMBL" id="JPRP01000001">
    <property type="protein sequence ID" value="KFF00524.1"/>
    <property type="molecule type" value="Genomic_DNA"/>
</dbReference>
<protein>
    <recommendedName>
        <fullName evidence="5">Translation elongation factor EFTu/EF1A C-terminal domain-containing protein</fullName>
    </recommendedName>
</protein>
<dbReference type="STRING" id="236814.IX39_07730"/>
<accession>A0A085Z7W0</accession>
<evidence type="ECO:0000313" key="4">
    <source>
        <dbReference type="Proteomes" id="UP000028713"/>
    </source>
</evidence>
<evidence type="ECO:0000256" key="2">
    <source>
        <dbReference type="ARBA" id="ARBA00023134"/>
    </source>
</evidence>
<dbReference type="Gene3D" id="2.40.30.10">
    <property type="entry name" value="Translation factors"/>
    <property type="match status" value="1"/>
</dbReference>
<gene>
    <name evidence="3" type="ORF">IX39_07730</name>
</gene>
<dbReference type="SUPFAM" id="SSF50465">
    <property type="entry name" value="EF-Tu/eEF-1alpha/eIF2-gamma C-terminal domain"/>
    <property type="match status" value="1"/>
</dbReference>
<reference evidence="3 4" key="1">
    <citation type="submission" date="2014-07" db="EMBL/GenBank/DDBJ databases">
        <title>Genome of Chryseobacterium formosense LMG 24722.</title>
        <authorList>
            <person name="Pipes S.E."/>
            <person name="Stropko S.J."/>
            <person name="Newman J.D."/>
        </authorList>
    </citation>
    <scope>NUCLEOTIDE SEQUENCE [LARGE SCALE GENOMIC DNA]</scope>
    <source>
        <strain evidence="3 4">LMG 24722</strain>
    </source>
</reference>
<proteinExistence type="predicted"/>
<dbReference type="eggNOG" id="ENOG5034361">
    <property type="taxonomic scope" value="Bacteria"/>
</dbReference>